<name>A0A9P5XA48_9AGAR</name>
<keyword evidence="2" id="KW-0472">Membrane</keyword>
<dbReference type="OrthoDB" id="3029001at2759"/>
<dbReference type="PANTHER" id="PTHR35043:SF7">
    <property type="entry name" value="TRANSCRIPTION FACTOR DOMAIN-CONTAINING PROTEIN"/>
    <property type="match status" value="1"/>
</dbReference>
<feature type="transmembrane region" description="Helical" evidence="2">
    <location>
        <begin position="389"/>
        <end position="414"/>
    </location>
</feature>
<keyword evidence="2" id="KW-1133">Transmembrane helix</keyword>
<accession>A0A9P5XA48</accession>
<sequence>MILALFTPEFISIWALKQRIGAGIIMKEYNRTALAMRGKPSKSLFDNLREWLHGPAPQYAEQWTLAHAFYVQMGGLVLYNPETKQEVRVVHCDELLQWIQCGLIEPPEITEEEIRDKSKGDFLTKLFVVIQTTWFIVQCIARWITHLPVTELEILTLSFAVLNIATYVLWWEKPQNISVGMRLRLKPGLKHNGTHGATDPATEVDITDSYQYQLRQHERQYNPHATWKGQGEGEPEPEGVNANANADANTLPPMDRTHSGTRAVLNKISTFFVGTLLLIYKGTLRGGLVRWIMDLVVGPLFQTHPTTITGSVDSLGLSSRPIHPSRTRIEAPVLPSSGPLAVKTFYAYFPAGIRQKKKAAAFTAVTGMVFGGLHLIPWKSTFPTRAESILWRVSALYITLNPIILSLVFGIIILAATYSHEGNHRGVDNISACLYLIIPVFKLVHLVTPLYIFARLFTLVIAFSALRALPPDAYKDISWNTFIPHI</sequence>
<feature type="transmembrane region" description="Helical" evidence="2">
    <location>
        <begin position="426"/>
        <end position="444"/>
    </location>
</feature>
<dbReference type="AlphaFoldDB" id="A0A9P5XA48"/>
<feature type="transmembrane region" description="Helical" evidence="2">
    <location>
        <begin position="150"/>
        <end position="171"/>
    </location>
</feature>
<comment type="caution">
    <text evidence="3">The sequence shown here is derived from an EMBL/GenBank/DDBJ whole genome shotgun (WGS) entry which is preliminary data.</text>
</comment>
<reference evidence="3" key="1">
    <citation type="submission" date="2020-11" db="EMBL/GenBank/DDBJ databases">
        <authorList>
            <consortium name="DOE Joint Genome Institute"/>
            <person name="Ahrendt S."/>
            <person name="Riley R."/>
            <person name="Andreopoulos W."/>
            <person name="Labutti K."/>
            <person name="Pangilinan J."/>
            <person name="Ruiz-Duenas F.J."/>
            <person name="Barrasa J.M."/>
            <person name="Sanchez-Garcia M."/>
            <person name="Camarero S."/>
            <person name="Miyauchi S."/>
            <person name="Serrano A."/>
            <person name="Linde D."/>
            <person name="Babiker R."/>
            <person name="Drula E."/>
            <person name="Ayuso-Fernandez I."/>
            <person name="Pacheco R."/>
            <person name="Padilla G."/>
            <person name="Ferreira P."/>
            <person name="Barriuso J."/>
            <person name="Kellner H."/>
            <person name="Castanera R."/>
            <person name="Alfaro M."/>
            <person name="Ramirez L."/>
            <person name="Pisabarro A.G."/>
            <person name="Kuo A."/>
            <person name="Tritt A."/>
            <person name="Lipzen A."/>
            <person name="He G."/>
            <person name="Yan M."/>
            <person name="Ng V."/>
            <person name="Cullen D."/>
            <person name="Martin F."/>
            <person name="Rosso M.-N."/>
            <person name="Henrissat B."/>
            <person name="Hibbett D."/>
            <person name="Martinez A.T."/>
            <person name="Grigoriev I.V."/>
        </authorList>
    </citation>
    <scope>NUCLEOTIDE SEQUENCE</scope>
    <source>
        <strain evidence="3">MF-IS2</strain>
    </source>
</reference>
<protein>
    <submittedName>
        <fullName evidence="3">Uncharacterized protein</fullName>
    </submittedName>
</protein>
<organism evidence="3 4">
    <name type="scientific">Macrolepiota fuliginosa MF-IS2</name>
    <dbReference type="NCBI Taxonomy" id="1400762"/>
    <lineage>
        <taxon>Eukaryota</taxon>
        <taxon>Fungi</taxon>
        <taxon>Dikarya</taxon>
        <taxon>Basidiomycota</taxon>
        <taxon>Agaricomycotina</taxon>
        <taxon>Agaricomycetes</taxon>
        <taxon>Agaricomycetidae</taxon>
        <taxon>Agaricales</taxon>
        <taxon>Agaricineae</taxon>
        <taxon>Agaricaceae</taxon>
        <taxon>Macrolepiota</taxon>
    </lineage>
</organism>
<feature type="region of interest" description="Disordered" evidence="1">
    <location>
        <begin position="225"/>
        <end position="258"/>
    </location>
</feature>
<dbReference type="PANTHER" id="PTHR35043">
    <property type="entry name" value="TRANSCRIPTION FACTOR DOMAIN-CONTAINING PROTEIN"/>
    <property type="match status" value="1"/>
</dbReference>
<feature type="transmembrane region" description="Helical" evidence="2">
    <location>
        <begin position="359"/>
        <end position="377"/>
    </location>
</feature>
<dbReference type="EMBL" id="MU151275">
    <property type="protein sequence ID" value="KAF9445880.1"/>
    <property type="molecule type" value="Genomic_DNA"/>
</dbReference>
<evidence type="ECO:0000313" key="4">
    <source>
        <dbReference type="Proteomes" id="UP000807342"/>
    </source>
</evidence>
<evidence type="ECO:0000256" key="2">
    <source>
        <dbReference type="SAM" id="Phobius"/>
    </source>
</evidence>
<evidence type="ECO:0000313" key="3">
    <source>
        <dbReference type="EMBL" id="KAF9445880.1"/>
    </source>
</evidence>
<keyword evidence="2" id="KW-0812">Transmembrane</keyword>
<feature type="transmembrane region" description="Helical" evidence="2">
    <location>
        <begin position="122"/>
        <end position="144"/>
    </location>
</feature>
<gene>
    <name evidence="3" type="ORF">P691DRAFT_805045</name>
</gene>
<proteinExistence type="predicted"/>
<dbReference type="Proteomes" id="UP000807342">
    <property type="component" value="Unassembled WGS sequence"/>
</dbReference>
<keyword evidence="4" id="KW-1185">Reference proteome</keyword>
<evidence type="ECO:0000256" key="1">
    <source>
        <dbReference type="SAM" id="MobiDB-lite"/>
    </source>
</evidence>